<feature type="transmembrane region" description="Helical" evidence="6">
    <location>
        <begin position="181"/>
        <end position="203"/>
    </location>
</feature>
<evidence type="ECO:0000256" key="4">
    <source>
        <dbReference type="ARBA" id="ARBA00022989"/>
    </source>
</evidence>
<organism evidence="7 8">
    <name type="scientific">Mycobacterium branderi</name>
    <dbReference type="NCBI Taxonomy" id="43348"/>
    <lineage>
        <taxon>Bacteria</taxon>
        <taxon>Bacillati</taxon>
        <taxon>Actinomycetota</taxon>
        <taxon>Actinomycetes</taxon>
        <taxon>Mycobacteriales</taxon>
        <taxon>Mycobacteriaceae</taxon>
        <taxon>Mycobacterium</taxon>
    </lineage>
</organism>
<accession>A0ABN6B298</accession>
<dbReference type="EMBL" id="AP022606">
    <property type="protein sequence ID" value="BBZ10898.1"/>
    <property type="molecule type" value="Genomic_DNA"/>
</dbReference>
<evidence type="ECO:0000256" key="1">
    <source>
        <dbReference type="ARBA" id="ARBA00004651"/>
    </source>
</evidence>
<keyword evidence="5 6" id="KW-0472">Membrane</keyword>
<sequence length="326" mass="35032">MNPIERAARGFDGWQQRHPAAGFPIAVIKKFSDDQAGYQVSLLAYYSFVAAFPLLLALTAIAGVVLRSHPKLQQHLVNSAFAEFPIVGGQIHQQLGVTNFGNSLSLTIGILGSLYGARGFAYSLQNTLNTLWAVPKVDWPGFPNRYVRTVGTLLLMGLIVVVTGASSAAAVKAASWGFDGMAAQTVSFVVGTALGTGFFLALFRVAACGEVPTRAMLPGAAISAAAWQLLLTAAGVVVAHQLRYAQAVAGFFGVVLGLLAWLALQATVVVYAIEIDVVRVNRLWPRSIVQPPLIEADKVYYSKALRTETRRPEQRLDIAYEDEEQG</sequence>
<gene>
    <name evidence="7" type="ORF">MBRA_10930</name>
</gene>
<protein>
    <submittedName>
        <fullName evidence="7">Uncharacterized protein</fullName>
    </submittedName>
</protein>
<keyword evidence="8" id="KW-1185">Reference proteome</keyword>
<name>A0ABN6B298_9MYCO</name>
<dbReference type="Proteomes" id="UP000467379">
    <property type="component" value="Chromosome"/>
</dbReference>
<feature type="transmembrane region" description="Helical" evidence="6">
    <location>
        <begin position="43"/>
        <end position="66"/>
    </location>
</feature>
<feature type="transmembrane region" description="Helical" evidence="6">
    <location>
        <begin position="215"/>
        <end position="239"/>
    </location>
</feature>
<evidence type="ECO:0000313" key="8">
    <source>
        <dbReference type="Proteomes" id="UP000467379"/>
    </source>
</evidence>
<keyword evidence="4 6" id="KW-1133">Transmembrane helix</keyword>
<dbReference type="PANTHER" id="PTHR30213:SF1">
    <property type="entry name" value="INNER MEMBRANE PROTEIN YHJD"/>
    <property type="match status" value="1"/>
</dbReference>
<evidence type="ECO:0000256" key="2">
    <source>
        <dbReference type="ARBA" id="ARBA00022475"/>
    </source>
</evidence>
<dbReference type="PANTHER" id="PTHR30213">
    <property type="entry name" value="INNER MEMBRANE PROTEIN YHJD"/>
    <property type="match status" value="1"/>
</dbReference>
<feature type="transmembrane region" description="Helical" evidence="6">
    <location>
        <begin position="153"/>
        <end position="175"/>
    </location>
</feature>
<evidence type="ECO:0000313" key="7">
    <source>
        <dbReference type="EMBL" id="BBZ10898.1"/>
    </source>
</evidence>
<dbReference type="InterPro" id="IPR017039">
    <property type="entry name" value="Virul_fac_BrkB"/>
</dbReference>
<comment type="subcellular location">
    <subcellularLocation>
        <location evidence="1">Cell membrane</location>
        <topology evidence="1">Multi-pass membrane protein</topology>
    </subcellularLocation>
</comment>
<dbReference type="Pfam" id="PF03631">
    <property type="entry name" value="Virul_fac_BrkB"/>
    <property type="match status" value="1"/>
</dbReference>
<evidence type="ECO:0000256" key="6">
    <source>
        <dbReference type="SAM" id="Phobius"/>
    </source>
</evidence>
<dbReference type="RefSeq" id="WP_163659554.1">
    <property type="nucleotide sequence ID" value="NZ_AP022606.1"/>
</dbReference>
<keyword evidence="3 6" id="KW-0812">Transmembrane</keyword>
<proteinExistence type="predicted"/>
<reference evidence="7 8" key="1">
    <citation type="journal article" date="2019" name="Emerg. Microbes Infect.">
        <title>Comprehensive subspecies identification of 175 nontuberculous mycobacteria species based on 7547 genomic profiles.</title>
        <authorList>
            <person name="Matsumoto Y."/>
            <person name="Kinjo T."/>
            <person name="Motooka D."/>
            <person name="Nabeya D."/>
            <person name="Jung N."/>
            <person name="Uechi K."/>
            <person name="Horii T."/>
            <person name="Iida T."/>
            <person name="Fujita J."/>
            <person name="Nakamura S."/>
        </authorList>
    </citation>
    <scope>NUCLEOTIDE SEQUENCE [LARGE SCALE GENOMIC DNA]</scope>
    <source>
        <strain evidence="7 8">JCM 12687</strain>
    </source>
</reference>
<keyword evidence="2" id="KW-1003">Cell membrane</keyword>
<evidence type="ECO:0000256" key="3">
    <source>
        <dbReference type="ARBA" id="ARBA00022692"/>
    </source>
</evidence>
<evidence type="ECO:0000256" key="5">
    <source>
        <dbReference type="ARBA" id="ARBA00023136"/>
    </source>
</evidence>
<feature type="transmembrane region" description="Helical" evidence="6">
    <location>
        <begin position="251"/>
        <end position="273"/>
    </location>
</feature>